<dbReference type="PANTHER" id="PTHR11439:SF503">
    <property type="entry name" value="CYSTEINE-RICH RLK (RECEPTOR-LIKE PROTEIN KINASE) 8"/>
    <property type="match status" value="1"/>
</dbReference>
<dbReference type="STRING" id="109376.A0A0D2ZVP4"/>
<dbReference type="HOGENOM" id="CLU_001650_8_3_1"/>
<reference evidence="1" key="1">
    <citation type="journal article" date="2014" name="Genome Biol.">
        <title>Transcriptome and methylome profiling reveals relics of genome dominance in the mesopolyploid Brassica oleracea.</title>
        <authorList>
            <person name="Parkin I.A."/>
            <person name="Koh C."/>
            <person name="Tang H."/>
            <person name="Robinson S.J."/>
            <person name="Kagale S."/>
            <person name="Clarke W.E."/>
            <person name="Town C.D."/>
            <person name="Nixon J."/>
            <person name="Krishnakumar V."/>
            <person name="Bidwell S.L."/>
            <person name="Denoeud F."/>
            <person name="Belcram H."/>
            <person name="Links M.G."/>
            <person name="Just J."/>
            <person name="Clarke C."/>
            <person name="Bender T."/>
            <person name="Huebert T."/>
            <person name="Mason A.S."/>
            <person name="Pires J.C."/>
            <person name="Barker G."/>
            <person name="Moore J."/>
            <person name="Walley P.G."/>
            <person name="Manoli S."/>
            <person name="Batley J."/>
            <person name="Edwards D."/>
            <person name="Nelson M.N."/>
            <person name="Wang X."/>
            <person name="Paterson A.H."/>
            <person name="King G."/>
            <person name="Bancroft I."/>
            <person name="Chalhoub B."/>
            <person name="Sharpe A.G."/>
        </authorList>
    </citation>
    <scope>NUCLEOTIDE SEQUENCE [LARGE SCALE GENOMIC DNA]</scope>
    <source>
        <strain evidence="1">cv. TO1000</strain>
    </source>
</reference>
<dbReference type="PANTHER" id="PTHR11439">
    <property type="entry name" value="GAG-POL-RELATED RETROTRANSPOSON"/>
    <property type="match status" value="1"/>
</dbReference>
<proteinExistence type="predicted"/>
<reference evidence="1" key="2">
    <citation type="submission" date="2015-06" db="UniProtKB">
        <authorList>
            <consortium name="EnsemblPlants"/>
        </authorList>
    </citation>
    <scope>IDENTIFICATION</scope>
</reference>
<accession>A0A0D2ZVP4</accession>
<organism evidence="1 2">
    <name type="scientific">Brassica oleracea var. oleracea</name>
    <dbReference type="NCBI Taxonomy" id="109376"/>
    <lineage>
        <taxon>Eukaryota</taxon>
        <taxon>Viridiplantae</taxon>
        <taxon>Streptophyta</taxon>
        <taxon>Embryophyta</taxon>
        <taxon>Tracheophyta</taxon>
        <taxon>Spermatophyta</taxon>
        <taxon>Magnoliopsida</taxon>
        <taxon>eudicotyledons</taxon>
        <taxon>Gunneridae</taxon>
        <taxon>Pentapetalae</taxon>
        <taxon>rosids</taxon>
        <taxon>malvids</taxon>
        <taxon>Brassicales</taxon>
        <taxon>Brassicaceae</taxon>
        <taxon>Brassiceae</taxon>
        <taxon>Brassica</taxon>
    </lineage>
</organism>
<dbReference type="Gramene" id="Bo01912s010.1">
    <property type="protein sequence ID" value="Bo01912s010.1"/>
    <property type="gene ID" value="Bo01912s010"/>
</dbReference>
<dbReference type="EnsemblPlants" id="Bo01912s010.1">
    <property type="protein sequence ID" value="Bo01912s010.1"/>
    <property type="gene ID" value="Bo01912s010"/>
</dbReference>
<evidence type="ECO:0000313" key="2">
    <source>
        <dbReference type="Proteomes" id="UP000032141"/>
    </source>
</evidence>
<sequence length="83" mass="9561">MYASAYLSRYMSSPHMKHYQEAKRVLRYVKRTSSFGVYFTSVKEPRLVGYSDSDWGGSKEDKKSTSGYVFTLGSAMFCWQSSK</sequence>
<dbReference type="OMA" id="NILAYCD"/>
<keyword evidence="2" id="KW-1185">Reference proteome</keyword>
<dbReference type="AlphaFoldDB" id="A0A0D2ZVP4"/>
<evidence type="ECO:0008006" key="3">
    <source>
        <dbReference type="Google" id="ProtNLM"/>
    </source>
</evidence>
<dbReference type="eggNOG" id="KOG0017">
    <property type="taxonomic scope" value="Eukaryota"/>
</dbReference>
<evidence type="ECO:0000313" key="1">
    <source>
        <dbReference type="EnsemblPlants" id="Bo01912s010.1"/>
    </source>
</evidence>
<dbReference type="Proteomes" id="UP000032141">
    <property type="component" value="Unassembled WGS sequence"/>
</dbReference>
<name>A0A0D2ZVP4_BRAOL</name>
<protein>
    <recommendedName>
        <fullName evidence="3">Reverse transcriptase Ty1/copia-type domain-containing protein</fullName>
    </recommendedName>
</protein>